<dbReference type="Proteomes" id="UP000252884">
    <property type="component" value="Unassembled WGS sequence"/>
</dbReference>
<gene>
    <name evidence="2" type="ORF">DES41_1226</name>
</gene>
<dbReference type="EMBL" id="QPJK01000022">
    <property type="protein sequence ID" value="RCW63020.1"/>
    <property type="molecule type" value="Genomic_DNA"/>
</dbReference>
<name>A0A368X4U2_9BURK</name>
<sequence length="1732" mass="183899">MSTTRIDGALAGERVIGLSPANATEAATDWRRRPNVFPGRALTAGALTQWQAWQAGHLALRGQDWTAGVVDGLELSVRLLPGATGFAAVELEIGRGLALAASGEDLVLQQPLRCRLADVPVVAPAGFFEDGSGVGPGTEGEPPTLRTRAIGAALGALGEPGEDGVPTRPAVPAALPPIGVLVLQPVMADRASLDPMDPCERSACDEGTYGDAAAFEDWRMGDGARLLWYVWPGEWRGVPAVADVQLRNALAWTVFQAEEALPVGQVLPWEAWGQPLALVALDPATRAPLWLDRASVVRRGGQARDARLVALAGRMQADSRRPALWQARIEQLAEQVASSGEPAPAPGTLNDAFGRFLPPVGLLPRNAFDAAGPRSAFFPVGFDIDAAPIPVEQLDLAVRASAALAPLAVGAPESVRLLVPVPLSSWEPGLLQRARIDPLFQQTLDEHLLRRARTLGLRQGLRQQAAMLDHALSGKVQAVPAFKDDPLAVETESLAPWGEPPPGGGHRSTLRAGLHQHFFDGAAPPFAVQATESLFCWVCLDPDNPPRTLMLRWHGPNGWEHRAYWGENLIAGGADGTAARLRVGDLPTPGQWAMLTVAASALGLAGQNVDGMGFALYDGRAAFGLTGARTAEVWRKWFCNFLPTGARVQGDEPWDLLSANDLWIPFEPQRGVEPSLPDLEAEAGDGGIFGQPGTDTPAARRLAVPTSGFSLVYPPATGWRGHSVVNNAPVTNGQGGLASITIGAGDQFSSWIYLDELNPPRALWAGLMLLDLRSDVPATARIQYVFGYWGENRQAELVRTVPGLETLNARTKRAGALPRSGGWVELPLRLPTAADVPTGASRYAVLGMVLTGYQGQFAVSDLLHRPPPSATQPTPAPALLWPTAISADPRPTTVPPYAPFLTPAPIPQHNLGVLTPTPSSRIGTVSLYTELVGDPLLLRLSGHEQSQLLLRGLQGFADYLRQRIDRADDITDFGFAHMQVDMHRIRQLTMSATDAGRLAISPTLAALAKSDSALVVQKEIGAYIDRVRQTAAAAAAPPPPPPPPPPAPAPSPSPFRPGVSRLAADIGSISAVRIGTVTGASSGSILAGSALGTRVGTAALQANLGSGAALAAGASANLNLNVGAKLASATSSRLAEGVLVQRPTAPPNIVYANPIVGLAEIRTTALAERLRNPPSPEARNYALSNRARTVTALLNLQETFAAEDSGEVPALLQDFQIPGLAGDPFLAGLPAGTLQRPLADFRGDTALQEALARPPAGSDNALDEATLFTQAVSLSDTTIAMLRRLEARLTVYRDALSLCETALATLRGQIGALAARQAEVASQLAEARHDVSVTRALLAEETERIAAINARRAKVLAEEVKFIAYVRPRETDNLLATPTHAVDPGLVEAPVPACLRAHPEPPEELLDMLRVVREAPAPWFVQVPPLLQRLDKVDHLMRLLDGAQVRALAGLAQPRLSAQVVAGTSRLATGIAQLATRQTEALMPRVATLQTMNLNLLTSLSWQGVRDQAAQVVSFGDLAEGGHGRADVARAAAEELDRIRGVAACLHAEFSGVLPAIRLQWAELLSEFDAAPNLRNLANLPRWAEIPYLDRRQMQSYADWLFGQIEPGQPQAVALVNDVVRMCLLLASHAPVDRIVQGRMARPTPGVGPGVRIPLTVLDAAPLRVGMAALLYRADQLVARATVEDLGQGEVMARVVHTAQTRVDLGDDVRVHFDTATTVSLAATAARRTLFR</sequence>
<evidence type="ECO:0000313" key="2">
    <source>
        <dbReference type="EMBL" id="RCW63020.1"/>
    </source>
</evidence>
<organism evidence="2 3">
    <name type="scientific">Pseudorhodoferax soli</name>
    <dbReference type="NCBI Taxonomy" id="545864"/>
    <lineage>
        <taxon>Bacteria</taxon>
        <taxon>Pseudomonadati</taxon>
        <taxon>Pseudomonadota</taxon>
        <taxon>Betaproteobacteria</taxon>
        <taxon>Burkholderiales</taxon>
        <taxon>Comamonadaceae</taxon>
    </lineage>
</organism>
<protein>
    <submittedName>
        <fullName evidence="2">Uncharacterized protein</fullName>
    </submittedName>
</protein>
<feature type="region of interest" description="Disordered" evidence="1">
    <location>
        <begin position="1031"/>
        <end position="1057"/>
    </location>
</feature>
<feature type="compositionally biased region" description="Pro residues" evidence="1">
    <location>
        <begin position="1036"/>
        <end position="1055"/>
    </location>
</feature>
<comment type="caution">
    <text evidence="2">The sequence shown here is derived from an EMBL/GenBank/DDBJ whole genome shotgun (WGS) entry which is preliminary data.</text>
</comment>
<reference evidence="2 3" key="1">
    <citation type="submission" date="2018-07" db="EMBL/GenBank/DDBJ databases">
        <title>Genomic Encyclopedia of Type Strains, Phase IV (KMG-IV): sequencing the most valuable type-strain genomes for metagenomic binning, comparative biology and taxonomic classification.</title>
        <authorList>
            <person name="Goeker M."/>
        </authorList>
    </citation>
    <scope>NUCLEOTIDE SEQUENCE [LARGE SCALE GENOMIC DNA]</scope>
    <source>
        <strain evidence="2 3">DSM 21634</strain>
    </source>
</reference>
<proteinExistence type="predicted"/>
<accession>A0A368X4U2</accession>
<keyword evidence="3" id="KW-1185">Reference proteome</keyword>
<dbReference type="RefSeq" id="WP_170168422.1">
    <property type="nucleotide sequence ID" value="NZ_QPJK01000022.1"/>
</dbReference>
<evidence type="ECO:0000313" key="3">
    <source>
        <dbReference type="Proteomes" id="UP000252884"/>
    </source>
</evidence>
<evidence type="ECO:0000256" key="1">
    <source>
        <dbReference type="SAM" id="MobiDB-lite"/>
    </source>
</evidence>